<protein>
    <recommendedName>
        <fullName evidence="3">Coenzyme A biosynthesis bifunctional protein CoaBC</fullName>
    </recommendedName>
    <alternativeName>
        <fullName evidence="3">DNA/pantothenate metabolism flavoprotein</fullName>
    </alternativeName>
    <alternativeName>
        <fullName evidence="3">Phosphopantothenoylcysteine synthetase/decarboxylase</fullName>
        <shortName evidence="3">PPCS-PPCDC</shortName>
    </alternativeName>
    <domain>
        <recommendedName>
            <fullName evidence="3">Phosphopantothenoylcysteine decarboxylase</fullName>
            <shortName evidence="3">PPC decarboxylase</shortName>
            <shortName evidence="3">PPC-DC</shortName>
            <ecNumber evidence="3">4.1.1.36</ecNumber>
        </recommendedName>
        <alternativeName>
            <fullName evidence="3">CoaC</fullName>
        </alternativeName>
    </domain>
    <domain>
        <recommendedName>
            <fullName evidence="3">Phosphopantothenate--cysteine ligase</fullName>
            <ecNumber evidence="3">6.3.2.5</ecNumber>
        </recommendedName>
        <alternativeName>
            <fullName evidence="3">CoaB</fullName>
        </alternativeName>
        <alternativeName>
            <fullName evidence="3">Phosphopantothenoylcysteine synthetase</fullName>
            <shortName evidence="3">PPC synthetase</shortName>
            <shortName evidence="3">PPC-S</shortName>
        </alternativeName>
    </domain>
</protein>
<name>E0XQW8_9GAMM</name>
<dbReference type="GO" id="GO:0046872">
    <property type="term" value="F:metal ion binding"/>
    <property type="evidence" value="ECO:0007669"/>
    <property type="project" value="UniProtKB-KW"/>
</dbReference>
<comment type="function">
    <text evidence="4">Catalyzes two steps in the biosynthesis of coenzyme A. In the first step cysteine is conjugated to 4'-phosphopantothenate to form 4-phosphopantothenoylcysteine, in the latter compound is decarboxylated to form 4'-phosphopantotheine.</text>
</comment>
<comment type="catalytic activity">
    <reaction evidence="3 4">
        <text>N-[(R)-4-phosphopantothenoyl]-L-cysteine + H(+) = (R)-4'-phosphopantetheine + CO2</text>
        <dbReference type="Rhea" id="RHEA:16793"/>
        <dbReference type="ChEBI" id="CHEBI:15378"/>
        <dbReference type="ChEBI" id="CHEBI:16526"/>
        <dbReference type="ChEBI" id="CHEBI:59458"/>
        <dbReference type="ChEBI" id="CHEBI:61723"/>
        <dbReference type="EC" id="4.1.1.36"/>
    </reaction>
</comment>
<feature type="binding site" evidence="3">
    <location>
        <position position="342"/>
    </location>
    <ligand>
        <name>CTP</name>
        <dbReference type="ChEBI" id="CHEBI:37563"/>
    </ligand>
</feature>
<keyword evidence="1 3" id="KW-0210">Decarboxylase</keyword>
<evidence type="ECO:0000259" key="5">
    <source>
        <dbReference type="Pfam" id="PF02441"/>
    </source>
</evidence>
<evidence type="ECO:0000256" key="2">
    <source>
        <dbReference type="ARBA" id="ARBA00023239"/>
    </source>
</evidence>
<reference evidence="7" key="1">
    <citation type="journal article" date="2011" name="Environ. Microbiol.">
        <title>Time-series analyses of Monterey Bay coastal microbial picoplankton using a 'genome proxy' microarray.</title>
        <authorList>
            <person name="Rich V.I."/>
            <person name="Pham V.D."/>
            <person name="Eppley J."/>
            <person name="Shi Y."/>
            <person name="DeLong E.F."/>
        </authorList>
    </citation>
    <scope>NUCLEOTIDE SEQUENCE</scope>
</reference>
<dbReference type="PANTHER" id="PTHR14359">
    <property type="entry name" value="HOMO-OLIGOMERIC FLAVIN CONTAINING CYS DECARBOXYLASE FAMILY"/>
    <property type="match status" value="1"/>
</dbReference>
<accession>E0XQW8</accession>
<evidence type="ECO:0000256" key="1">
    <source>
        <dbReference type="ARBA" id="ARBA00022793"/>
    </source>
</evidence>
<dbReference type="UniPathway" id="UPA00241">
    <property type="reaction ID" value="UER00353"/>
</dbReference>
<dbReference type="InterPro" id="IPR005252">
    <property type="entry name" value="CoaBC"/>
</dbReference>
<keyword evidence="2 3" id="KW-0456">Lyase</keyword>
<keyword evidence="3 4" id="KW-0288">FMN</keyword>
<dbReference type="SUPFAM" id="SSF52507">
    <property type="entry name" value="Homo-oligomeric flavin-containing Cys decarboxylases, HFCD"/>
    <property type="match status" value="1"/>
</dbReference>
<comment type="pathway">
    <text evidence="3 4">Cofactor biosynthesis; coenzyme A biosynthesis; CoA from (R)-pantothenate: step 2/5.</text>
</comment>
<dbReference type="Pfam" id="PF02441">
    <property type="entry name" value="Flavoprotein"/>
    <property type="match status" value="1"/>
</dbReference>
<feature type="binding site" evidence="3">
    <location>
        <position position="338"/>
    </location>
    <ligand>
        <name>CTP</name>
        <dbReference type="ChEBI" id="CHEBI:37563"/>
    </ligand>
</feature>
<evidence type="ECO:0000259" key="6">
    <source>
        <dbReference type="Pfam" id="PF04127"/>
    </source>
</evidence>
<feature type="domain" description="Flavoprotein" evidence="5">
    <location>
        <begin position="8"/>
        <end position="179"/>
    </location>
</feature>
<dbReference type="NCBIfam" id="TIGR00521">
    <property type="entry name" value="coaBC_dfp"/>
    <property type="match status" value="1"/>
</dbReference>
<evidence type="ECO:0000313" key="7">
    <source>
        <dbReference type="EMBL" id="ADI16809.1"/>
    </source>
</evidence>
<comment type="similarity">
    <text evidence="3 4">In the C-terminal section; belongs to the PPC synthetase family.</text>
</comment>
<dbReference type="GO" id="GO:0015941">
    <property type="term" value="P:pantothenate catabolic process"/>
    <property type="evidence" value="ECO:0007669"/>
    <property type="project" value="InterPro"/>
</dbReference>
<feature type="region of interest" description="Phosphopantothenoylcysteine decarboxylase" evidence="3">
    <location>
        <begin position="1"/>
        <end position="190"/>
    </location>
</feature>
<feature type="region of interest" description="Phosphopantothenate--cysteine ligase" evidence="3">
    <location>
        <begin position="191"/>
        <end position="400"/>
    </location>
</feature>
<evidence type="ECO:0000256" key="3">
    <source>
        <dbReference type="HAMAP-Rule" id="MF_02225"/>
    </source>
</evidence>
<comment type="caution">
    <text evidence="3">Lacks conserved residue(s) required for the propagation of feature annotation.</text>
</comment>
<comment type="cofactor">
    <cofactor evidence="3">
        <name>Mg(2+)</name>
        <dbReference type="ChEBI" id="CHEBI:18420"/>
    </cofactor>
</comment>
<dbReference type="GO" id="GO:0015937">
    <property type="term" value="P:coenzyme A biosynthetic process"/>
    <property type="evidence" value="ECO:0007669"/>
    <property type="project" value="UniProtKB-UniRule"/>
</dbReference>
<dbReference type="InterPro" id="IPR007085">
    <property type="entry name" value="DNA/pantothenate-metab_flavo_C"/>
</dbReference>
<comment type="similarity">
    <text evidence="3 4">In the N-terminal section; belongs to the HFCD (homo-oligomeric flavin containing Cys decarboxylase) superfamily.</text>
</comment>
<dbReference type="EC" id="6.3.2.5" evidence="3"/>
<dbReference type="InterPro" id="IPR036551">
    <property type="entry name" value="Flavin_trans-like"/>
</dbReference>
<comment type="catalytic activity">
    <reaction evidence="3 4">
        <text>(R)-4'-phosphopantothenate + L-cysteine + CTP = N-[(R)-4-phosphopantothenoyl]-L-cysteine + CMP + diphosphate + H(+)</text>
        <dbReference type="Rhea" id="RHEA:19397"/>
        <dbReference type="ChEBI" id="CHEBI:10986"/>
        <dbReference type="ChEBI" id="CHEBI:15378"/>
        <dbReference type="ChEBI" id="CHEBI:33019"/>
        <dbReference type="ChEBI" id="CHEBI:35235"/>
        <dbReference type="ChEBI" id="CHEBI:37563"/>
        <dbReference type="ChEBI" id="CHEBI:59458"/>
        <dbReference type="ChEBI" id="CHEBI:60377"/>
        <dbReference type="EC" id="6.3.2.5"/>
    </reaction>
</comment>
<dbReference type="PANTHER" id="PTHR14359:SF6">
    <property type="entry name" value="PHOSPHOPANTOTHENOYLCYSTEINE DECARBOXYLASE"/>
    <property type="match status" value="1"/>
</dbReference>
<sequence>MEQLANRQILLCVTGGIAAYKAAELIRLFKSSGSEVRVLMTEAAKEFITPLTMQALSGNEVHSDLLDTNAESAMGHIELARWADAIVISPCSADSLAKLAAGRGDDLMSAVCLAADSKIFFAPAMNQGMWKDKRTKKNLSLLKKPVFHQIGPNDGDQACGDVGPGRMSEPKEIIEEVAKEFSSGLLAGKKVLITAGPTREKIDPVRYISNKSSGKMGFSLAKAAVDESAIVTLISGPVTLDTPERVKRIDIESAEEMKEHVTANLSDIDLFISTAAVADFKMKNTESQKIKKDQSKNMSLNLEKNEDILKHVSDNNPDLKIVGFAAETENMIDNARKKLSSKNLNLIVANDVSDSSIGFDSNNNEVTLITEKEELKIPKTSKEKVARKIVQFISKNILND</sequence>
<dbReference type="GO" id="GO:0010181">
    <property type="term" value="F:FMN binding"/>
    <property type="evidence" value="ECO:0007669"/>
    <property type="project" value="UniProtKB-UniRule"/>
</dbReference>
<dbReference type="AlphaFoldDB" id="E0XQW8"/>
<evidence type="ECO:0000256" key="4">
    <source>
        <dbReference type="RuleBase" id="RU364078"/>
    </source>
</evidence>
<dbReference type="Pfam" id="PF04127">
    <property type="entry name" value="DFP"/>
    <property type="match status" value="1"/>
</dbReference>
<dbReference type="SUPFAM" id="SSF102645">
    <property type="entry name" value="CoaB-like"/>
    <property type="match status" value="1"/>
</dbReference>
<feature type="active site" description="Proton donor" evidence="3">
    <location>
        <position position="159"/>
    </location>
</feature>
<dbReference type="GO" id="GO:0004632">
    <property type="term" value="F:phosphopantothenate--cysteine ligase activity"/>
    <property type="evidence" value="ECO:0007669"/>
    <property type="project" value="UniProtKB-UniRule"/>
</dbReference>
<keyword evidence="3" id="KW-0511">Multifunctional enzyme</keyword>
<dbReference type="EC" id="4.1.1.36" evidence="3"/>
<dbReference type="GO" id="GO:0004633">
    <property type="term" value="F:phosphopantothenoylcysteine decarboxylase activity"/>
    <property type="evidence" value="ECO:0007669"/>
    <property type="project" value="UniProtKB-UniRule"/>
</dbReference>
<organism evidence="7">
    <name type="scientific">uncultured gamma proteobacterium HF0010_11K06</name>
    <dbReference type="NCBI Taxonomy" id="710980"/>
    <lineage>
        <taxon>Bacteria</taxon>
        <taxon>Pseudomonadati</taxon>
        <taxon>Pseudomonadota</taxon>
        <taxon>Gammaproteobacteria</taxon>
        <taxon>environmental samples</taxon>
    </lineage>
</organism>
<feature type="binding site" evidence="3">
    <location>
        <position position="324"/>
    </location>
    <ligand>
        <name>CTP</name>
        <dbReference type="ChEBI" id="CHEBI:37563"/>
    </ligand>
</feature>
<proteinExistence type="inferred from homology"/>
<dbReference type="HAMAP" id="MF_02225">
    <property type="entry name" value="CoaBC"/>
    <property type="match status" value="1"/>
</dbReference>
<feature type="binding site" evidence="3">
    <location>
        <position position="289"/>
    </location>
    <ligand>
        <name>CTP</name>
        <dbReference type="ChEBI" id="CHEBI:37563"/>
    </ligand>
</feature>
<dbReference type="InterPro" id="IPR035929">
    <property type="entry name" value="CoaB-like_sf"/>
</dbReference>
<comment type="function">
    <text evidence="3">Catalyzes two sequential steps in the biosynthesis of coenzyme A. In the first step cysteine is conjugated to 4'-phosphopantothenate to form 4-phosphopantothenoylcysteine. In the second step the latter compound is decarboxylated to form 4'-phosphopantotheine.</text>
</comment>
<dbReference type="Gene3D" id="3.40.50.10300">
    <property type="entry name" value="CoaB-like"/>
    <property type="match status" value="1"/>
</dbReference>
<comment type="cofactor">
    <cofactor evidence="3">
        <name>FMN</name>
        <dbReference type="ChEBI" id="CHEBI:58210"/>
    </cofactor>
    <text evidence="3">Binds 1 FMN per subunit.</text>
</comment>
<keyword evidence="3" id="KW-0479">Metal-binding</keyword>
<dbReference type="EMBL" id="GU474847">
    <property type="protein sequence ID" value="ADI16809.1"/>
    <property type="molecule type" value="Genomic_DNA"/>
</dbReference>
<comment type="pathway">
    <text evidence="3 4">Cofactor biosynthesis; coenzyme A biosynthesis; CoA from (R)-pantothenate: step 3/5.</text>
</comment>
<keyword evidence="3 4" id="KW-0285">Flavoprotein</keyword>
<dbReference type="InterPro" id="IPR003382">
    <property type="entry name" value="Flavoprotein"/>
</dbReference>
<keyword evidence="3" id="KW-0460">Magnesium</keyword>
<feature type="binding site" evidence="3">
    <location>
        <position position="279"/>
    </location>
    <ligand>
        <name>CTP</name>
        <dbReference type="ChEBI" id="CHEBI:37563"/>
    </ligand>
</feature>
<dbReference type="Gene3D" id="3.40.50.1950">
    <property type="entry name" value="Flavin prenyltransferase-like"/>
    <property type="match status" value="1"/>
</dbReference>
<dbReference type="GO" id="GO:0071513">
    <property type="term" value="C:phosphopantothenoylcysteine decarboxylase complex"/>
    <property type="evidence" value="ECO:0007669"/>
    <property type="project" value="TreeGrafter"/>
</dbReference>
<feature type="domain" description="DNA/pantothenate metabolism flavoprotein C-terminal" evidence="6">
    <location>
        <begin position="186"/>
        <end position="395"/>
    </location>
</feature>
<gene>
    <name evidence="3" type="primary">coaBC</name>
</gene>
<keyword evidence="3 4" id="KW-0436">Ligase</keyword>